<accession>A0A3R9QX39</accession>
<dbReference type="PANTHER" id="PTHR37029">
    <property type="entry name" value="SSR1768 PROTEIN"/>
    <property type="match status" value="1"/>
</dbReference>
<dbReference type="InterPro" id="IPR019270">
    <property type="entry name" value="DUF2283"/>
</dbReference>
<dbReference type="PANTHER" id="PTHR37029:SF1">
    <property type="entry name" value="SSR1768 PROTEIN"/>
    <property type="match status" value="1"/>
</dbReference>
<proteinExistence type="predicted"/>
<dbReference type="Pfam" id="PF10049">
    <property type="entry name" value="DUF2283"/>
    <property type="match status" value="1"/>
</dbReference>
<dbReference type="AlphaFoldDB" id="A0A3R9QX39"/>
<keyword evidence="2" id="KW-1185">Reference proteome</keyword>
<evidence type="ECO:0000313" key="1">
    <source>
        <dbReference type="EMBL" id="RSN75551.1"/>
    </source>
</evidence>
<reference evidence="1 2" key="1">
    <citation type="submission" date="2018-10" db="EMBL/GenBank/DDBJ databases">
        <title>Co-occurring genomic capacity for anaerobic methane metabolism and dissimilatory sulfite reduction discovered in the Korarchaeota.</title>
        <authorList>
            <person name="Mckay L.J."/>
            <person name="Dlakic M."/>
            <person name="Fields M.W."/>
            <person name="Delmont T.O."/>
            <person name="Eren A.M."/>
            <person name="Jay Z.J."/>
            <person name="Klingelsmith K.B."/>
            <person name="Rusch D.B."/>
            <person name="Inskeep W.P."/>
        </authorList>
    </citation>
    <scope>NUCLEOTIDE SEQUENCE [LARGE SCALE GENOMIC DNA]</scope>
    <source>
        <strain evidence="1 2">MDKW</strain>
    </source>
</reference>
<protein>
    <submittedName>
        <fullName evidence="1">DUF2283 domain-containing protein</fullName>
    </submittedName>
</protein>
<gene>
    <name evidence="1" type="ORF">D6D85_06020</name>
</gene>
<evidence type="ECO:0000313" key="2">
    <source>
        <dbReference type="Proteomes" id="UP000277582"/>
    </source>
</evidence>
<dbReference type="Proteomes" id="UP000277582">
    <property type="component" value="Unassembled WGS sequence"/>
</dbReference>
<comment type="caution">
    <text evidence="1">The sequence shown here is derived from an EMBL/GenBank/DDBJ whole genome shotgun (WGS) entry which is preliminary data.</text>
</comment>
<sequence>MLEYLIRYDPGADAIYIRIKEDEVAESEEIGSGIIVDYNNKGEIVGIELLEFSKKKADLGELIVKGLPVLR</sequence>
<dbReference type="EMBL" id="RCOS01000073">
    <property type="protein sequence ID" value="RSN75551.1"/>
    <property type="molecule type" value="Genomic_DNA"/>
</dbReference>
<dbReference type="RefSeq" id="WP_125671122.1">
    <property type="nucleotide sequence ID" value="NZ_RCOS01000073.1"/>
</dbReference>
<organism evidence="1 2">
    <name type="scientific">Candidatus Methanodesulfokora washburnensis</name>
    <dbReference type="NCBI Taxonomy" id="2478471"/>
    <lineage>
        <taxon>Archaea</taxon>
        <taxon>Thermoproteota</taxon>
        <taxon>Candidatus Korarchaeia</taxon>
        <taxon>Candidatus Korarchaeia incertae sedis</taxon>
        <taxon>Candidatus Methanodesulfokora</taxon>
    </lineage>
</organism>
<name>A0A3R9QX39_9CREN</name>